<gene>
    <name evidence="1" type="ORF">C8N46_10894</name>
</gene>
<organism evidence="1 2">
    <name type="scientific">Kordia periserrulae</name>
    <dbReference type="NCBI Taxonomy" id="701523"/>
    <lineage>
        <taxon>Bacteria</taxon>
        <taxon>Pseudomonadati</taxon>
        <taxon>Bacteroidota</taxon>
        <taxon>Flavobacteriia</taxon>
        <taxon>Flavobacteriales</taxon>
        <taxon>Flavobacteriaceae</taxon>
        <taxon>Kordia</taxon>
    </lineage>
</organism>
<evidence type="ECO:0000313" key="2">
    <source>
        <dbReference type="Proteomes" id="UP000244090"/>
    </source>
</evidence>
<proteinExistence type="predicted"/>
<keyword evidence="2" id="KW-1185">Reference proteome</keyword>
<name>A0A2T6BUQ3_9FLAO</name>
<sequence length="240" mass="26242">MSTANNALTLKQILLGISDSLNEAQNHLRNVKPYDEFGRPNTLYTLPYLDFNLQVEAEFEKETSSTSSPTTAAKTTANTAVMAESYEKNYAKVISFKPVAATNVNTDTKETNKITSTISGRFIAIVPNEGLPQMIINATPKATTNIHIFDIDVEVFNAAGEKISDALVEFNYNQEKTNKLNPGEILSHGTTFLNTSEIRTDATGKATTQVKVDGVDFAKGYILIIEVNVGNVLTKISIQQ</sequence>
<accession>A0A2T6BUQ3</accession>
<dbReference type="EMBL" id="QBKT01000008">
    <property type="protein sequence ID" value="PTX59784.1"/>
    <property type="molecule type" value="Genomic_DNA"/>
</dbReference>
<comment type="caution">
    <text evidence="1">The sequence shown here is derived from an EMBL/GenBank/DDBJ whole genome shotgun (WGS) entry which is preliminary data.</text>
</comment>
<dbReference type="OrthoDB" id="1187245at2"/>
<reference evidence="1 2" key="1">
    <citation type="submission" date="2018-04" db="EMBL/GenBank/DDBJ databases">
        <title>Genomic Encyclopedia of Archaeal and Bacterial Type Strains, Phase II (KMG-II): from individual species to whole genera.</title>
        <authorList>
            <person name="Goeker M."/>
        </authorList>
    </citation>
    <scope>NUCLEOTIDE SEQUENCE [LARGE SCALE GENOMIC DNA]</scope>
    <source>
        <strain evidence="1 2">DSM 25731</strain>
    </source>
</reference>
<dbReference type="Proteomes" id="UP000244090">
    <property type="component" value="Unassembled WGS sequence"/>
</dbReference>
<protein>
    <submittedName>
        <fullName evidence="1">Uncharacterized protein</fullName>
    </submittedName>
</protein>
<dbReference type="AlphaFoldDB" id="A0A2T6BUQ3"/>
<dbReference type="RefSeq" id="WP_108115938.1">
    <property type="nucleotide sequence ID" value="NZ_QBKT01000008.1"/>
</dbReference>
<evidence type="ECO:0000313" key="1">
    <source>
        <dbReference type="EMBL" id="PTX59784.1"/>
    </source>
</evidence>